<dbReference type="PANTHER" id="PTHR22901">
    <property type="entry name" value="SIALATE O-ACETYLESTERASE"/>
    <property type="match status" value="1"/>
</dbReference>
<feature type="chain" id="PRO_5008088715" description="Sialate O-acetylesterase domain-containing protein" evidence="2">
    <location>
        <begin position="25"/>
        <end position="527"/>
    </location>
</feature>
<evidence type="ECO:0000256" key="1">
    <source>
        <dbReference type="ARBA" id="ARBA00022801"/>
    </source>
</evidence>
<comment type="caution">
    <text evidence="4">The sequence shown here is derived from an EMBL/GenBank/DDBJ whole genome shotgun (WGS) entry which is preliminary data.</text>
</comment>
<dbReference type="Pfam" id="PF03629">
    <property type="entry name" value="SASA"/>
    <property type="match status" value="1"/>
</dbReference>
<feature type="signal peptide" evidence="2">
    <location>
        <begin position="1"/>
        <end position="24"/>
    </location>
</feature>
<evidence type="ECO:0000256" key="2">
    <source>
        <dbReference type="SAM" id="SignalP"/>
    </source>
</evidence>
<dbReference type="GO" id="GO:0005975">
    <property type="term" value="P:carbohydrate metabolic process"/>
    <property type="evidence" value="ECO:0007669"/>
    <property type="project" value="TreeGrafter"/>
</dbReference>
<reference evidence="4 5" key="1">
    <citation type="submission" date="2016-01" db="EMBL/GenBank/DDBJ databases">
        <title>High potential of lignocellulose degradation of a new Verrucomicrobia species.</title>
        <authorList>
            <person name="Wang Y."/>
            <person name="Shi Y."/>
            <person name="Qiu Z."/>
            <person name="Liu S."/>
            <person name="Yang H."/>
        </authorList>
    </citation>
    <scope>NUCLEOTIDE SEQUENCE [LARGE SCALE GENOMIC DNA]</scope>
    <source>
        <strain evidence="4 5">TSB47</strain>
    </source>
</reference>
<gene>
    <name evidence="4" type="ORF">AW736_15650</name>
</gene>
<sequence>MNNKKFPRFLLICALALAAAYAHGEADATALRLPRLISDHMVLQAGCPAAIWGWAVPGTPVRVVFVPAKGDQESSFEAVADITGCWSGRLPALSVNVTGSLRITAGAGTEKHIQDVIVGEVWLGSGQSNMGFSMGAANVPKEIQEEEKRYADRISPAIRLFNVAREGEDLPRDDVNGEWVVITSHNARHFPAVAWYFAQALHDKLERPVGMIVSSIGGTPIEAWIPADALGKTSVAGAVRERHLKALQGWEPKMADYEAKLAVWQKKYPTPQLQHKYNSTKPPEPYNPKNKGAPSRLYNAMLHGLVPYTITGIIWYQAENNSSRPGEYSELVQTLIKSLRKNWNEELPFYYVEIANFKAPQTVPVEGGFAFIREAQAGALLLPKTGVATAVDLGLADDVHYPNKKPLGRRLAGLALADVYAVTMDDPRSPELAGFQIEGGKARLRFKHTRGLRLNTDSLKGFAIRGGDGLWKWAEGCVEGDEIVVWNKDIPSPVAVRYGWADNPVLSVENGSGLPLRPFRTDPESKE</sequence>
<dbReference type="RefSeq" id="WP_334319448.1">
    <property type="nucleotide sequence ID" value="NZ_CP109796.1"/>
</dbReference>
<keyword evidence="5" id="KW-1185">Reference proteome</keyword>
<keyword evidence="1" id="KW-0378">Hydrolase</keyword>
<dbReference type="EMBL" id="LRRQ01000125">
    <property type="protein sequence ID" value="OAM88670.1"/>
    <property type="molecule type" value="Genomic_DNA"/>
</dbReference>
<evidence type="ECO:0000259" key="3">
    <source>
        <dbReference type="Pfam" id="PF03629"/>
    </source>
</evidence>
<dbReference type="InterPro" id="IPR005181">
    <property type="entry name" value="SASA"/>
</dbReference>
<dbReference type="Proteomes" id="UP000078486">
    <property type="component" value="Unassembled WGS sequence"/>
</dbReference>
<dbReference type="GO" id="GO:0001681">
    <property type="term" value="F:sialate O-acetylesterase activity"/>
    <property type="evidence" value="ECO:0007669"/>
    <property type="project" value="InterPro"/>
</dbReference>
<proteinExistence type="predicted"/>
<feature type="domain" description="Sialate O-acetylesterase" evidence="3">
    <location>
        <begin position="297"/>
        <end position="413"/>
    </location>
</feature>
<organism evidence="4 5">
    <name type="scientific">Termitidicoccus mucosus</name>
    <dbReference type="NCBI Taxonomy" id="1184151"/>
    <lineage>
        <taxon>Bacteria</taxon>
        <taxon>Pseudomonadati</taxon>
        <taxon>Verrucomicrobiota</taxon>
        <taxon>Opitutia</taxon>
        <taxon>Opitutales</taxon>
        <taxon>Opitutaceae</taxon>
        <taxon>Termitidicoccus</taxon>
    </lineage>
</organism>
<dbReference type="InterPro" id="IPR039329">
    <property type="entry name" value="SIAE"/>
</dbReference>
<dbReference type="PANTHER" id="PTHR22901:SF0">
    <property type="entry name" value="SIALATE O-ACETYLESTERASE"/>
    <property type="match status" value="1"/>
</dbReference>
<accession>A0A178IFA1</accession>
<dbReference type="AlphaFoldDB" id="A0A178IFA1"/>
<dbReference type="STRING" id="1184151.AW736_15650"/>
<name>A0A178IFA1_9BACT</name>
<dbReference type="InterPro" id="IPR036514">
    <property type="entry name" value="SGNH_hydro_sf"/>
</dbReference>
<dbReference type="Gene3D" id="3.40.50.1110">
    <property type="entry name" value="SGNH hydrolase"/>
    <property type="match status" value="1"/>
</dbReference>
<keyword evidence="2" id="KW-0732">Signal</keyword>
<evidence type="ECO:0000313" key="5">
    <source>
        <dbReference type="Proteomes" id="UP000078486"/>
    </source>
</evidence>
<evidence type="ECO:0000313" key="4">
    <source>
        <dbReference type="EMBL" id="OAM88670.1"/>
    </source>
</evidence>
<dbReference type="SUPFAM" id="SSF52266">
    <property type="entry name" value="SGNH hydrolase"/>
    <property type="match status" value="1"/>
</dbReference>
<protein>
    <recommendedName>
        <fullName evidence="3">Sialate O-acetylesterase domain-containing protein</fullName>
    </recommendedName>
</protein>